<dbReference type="RefSeq" id="WP_110386470.1">
    <property type="nucleotide sequence ID" value="NZ_JACHVZ010000006.1"/>
</dbReference>
<protein>
    <submittedName>
        <fullName evidence="1">Uncharacterized protein</fullName>
    </submittedName>
</protein>
<keyword evidence="2" id="KW-1185">Reference proteome</keyword>
<gene>
    <name evidence="1" type="ORF">FHX59_002326</name>
</gene>
<evidence type="ECO:0000313" key="1">
    <source>
        <dbReference type="EMBL" id="MBB2927905.1"/>
    </source>
</evidence>
<accession>A0ABR6FKF0</accession>
<dbReference type="EMBL" id="JACHVZ010000006">
    <property type="protein sequence ID" value="MBB2927905.1"/>
    <property type="molecule type" value="Genomic_DNA"/>
</dbReference>
<sequence length="83" mass="9189">MFTRIRMVVLATNAEGSPDLFLTTVDATGTQYEHGRHYDMALPRARDEGYETPMIAFDQYDAAARMLRRAATFIEGGDAATGN</sequence>
<name>A0ABR6FKF0_9BURK</name>
<reference evidence="1 2" key="1">
    <citation type="submission" date="2020-08" db="EMBL/GenBank/DDBJ databases">
        <title>Genomic Encyclopedia of Type Strains, Phase IV (KMG-V): Genome sequencing to study the core and pangenomes of soil and plant-associated prokaryotes.</title>
        <authorList>
            <person name="Whitman W."/>
        </authorList>
    </citation>
    <scope>NUCLEOTIDE SEQUENCE [LARGE SCALE GENOMIC DNA]</scope>
    <source>
        <strain evidence="1 2">SRMrh-85</strain>
    </source>
</reference>
<organism evidence="1 2">
    <name type="scientific">Paraburkholderia silvatlantica</name>
    <dbReference type="NCBI Taxonomy" id="321895"/>
    <lineage>
        <taxon>Bacteria</taxon>
        <taxon>Pseudomonadati</taxon>
        <taxon>Pseudomonadota</taxon>
        <taxon>Betaproteobacteria</taxon>
        <taxon>Burkholderiales</taxon>
        <taxon>Burkholderiaceae</taxon>
        <taxon>Paraburkholderia</taxon>
    </lineage>
</organism>
<evidence type="ECO:0000313" key="2">
    <source>
        <dbReference type="Proteomes" id="UP000533533"/>
    </source>
</evidence>
<dbReference type="Proteomes" id="UP000533533">
    <property type="component" value="Unassembled WGS sequence"/>
</dbReference>
<comment type="caution">
    <text evidence="1">The sequence shown here is derived from an EMBL/GenBank/DDBJ whole genome shotgun (WGS) entry which is preliminary data.</text>
</comment>
<proteinExistence type="predicted"/>